<dbReference type="RefSeq" id="WP_184031772.1">
    <property type="nucleotide sequence ID" value="NZ_JACHFN010000020.1"/>
</dbReference>
<dbReference type="EMBL" id="JACHFN010000020">
    <property type="protein sequence ID" value="MBB5236114.1"/>
    <property type="molecule type" value="Genomic_DNA"/>
</dbReference>
<feature type="transmembrane region" description="Helical" evidence="1">
    <location>
        <begin position="20"/>
        <end position="38"/>
    </location>
</feature>
<evidence type="ECO:0000256" key="1">
    <source>
        <dbReference type="SAM" id="Phobius"/>
    </source>
</evidence>
<reference evidence="2 3" key="1">
    <citation type="submission" date="2020-08" db="EMBL/GenBank/DDBJ databases">
        <title>Genomic Encyclopedia of Type Strains, Phase IV (KMG-IV): sequencing the most valuable type-strain genomes for metagenomic binning, comparative biology and taxonomic classification.</title>
        <authorList>
            <person name="Goeker M."/>
        </authorList>
    </citation>
    <scope>NUCLEOTIDE SEQUENCE [LARGE SCALE GENOMIC DNA]</scope>
    <source>
        <strain evidence="2 3">DSM 101791</strain>
    </source>
</reference>
<proteinExistence type="predicted"/>
<feature type="transmembrane region" description="Helical" evidence="1">
    <location>
        <begin position="125"/>
        <end position="145"/>
    </location>
</feature>
<dbReference type="Proteomes" id="UP000525389">
    <property type="component" value="Unassembled WGS sequence"/>
</dbReference>
<evidence type="ECO:0000313" key="2">
    <source>
        <dbReference type="EMBL" id="MBB5236114.1"/>
    </source>
</evidence>
<accession>A0A7W8GIU6</accession>
<evidence type="ECO:0000313" key="3">
    <source>
        <dbReference type="Proteomes" id="UP000525389"/>
    </source>
</evidence>
<keyword evidence="1" id="KW-0472">Membrane</keyword>
<comment type="caution">
    <text evidence="2">The sequence shown here is derived from an EMBL/GenBank/DDBJ whole genome shotgun (WGS) entry which is preliminary data.</text>
</comment>
<protein>
    <submittedName>
        <fullName evidence="2">Uncharacterized protein</fullName>
    </submittedName>
</protein>
<keyword evidence="3" id="KW-1185">Reference proteome</keyword>
<sequence length="161" mass="17686">MTLTAPAYSRTQPLTRRRRLAAVLGMSVLLAQIFLPGMDSTRWAGVWPLLLLPGIAFRLHGLTSRAWVWNRLFRRTEQLDEYETHARNAFVARAYAVSGPLLWASFAAFLLGGGLLRTVPALNPFAGANVEVATALFIVVVVSLFDALPRIVAALNEPEAD</sequence>
<feature type="transmembrane region" description="Helical" evidence="1">
    <location>
        <begin position="90"/>
        <end position="113"/>
    </location>
</feature>
<name>A0A7W8GIU6_9DEIO</name>
<keyword evidence="1" id="KW-1133">Transmembrane helix</keyword>
<gene>
    <name evidence="2" type="ORF">HNQ09_003582</name>
</gene>
<feature type="transmembrane region" description="Helical" evidence="1">
    <location>
        <begin position="50"/>
        <end position="69"/>
    </location>
</feature>
<dbReference type="AlphaFoldDB" id="A0A7W8GIU6"/>
<organism evidence="2 3">
    <name type="scientific">Deinococcus budaensis</name>
    <dbReference type="NCBI Taxonomy" id="1665626"/>
    <lineage>
        <taxon>Bacteria</taxon>
        <taxon>Thermotogati</taxon>
        <taxon>Deinococcota</taxon>
        <taxon>Deinococci</taxon>
        <taxon>Deinococcales</taxon>
        <taxon>Deinococcaceae</taxon>
        <taxon>Deinococcus</taxon>
    </lineage>
</organism>
<keyword evidence="1" id="KW-0812">Transmembrane</keyword>